<reference evidence="11 12" key="2">
    <citation type="submission" date="2015-11" db="EMBL/GenBank/DDBJ databases">
        <authorList>
            <person name="Varghese N."/>
        </authorList>
    </citation>
    <scope>NUCLEOTIDE SEQUENCE [LARGE SCALE GENOMIC DNA]</scope>
    <source>
        <strain evidence="9 12">JGI-8</strain>
    </source>
</reference>
<dbReference type="InterPro" id="IPR002876">
    <property type="entry name" value="Transcrip_reg_TACO1-like"/>
</dbReference>
<organism evidence="10 11">
    <name type="scientific">Candidatus Kryptonium thompsonii</name>
    <dbReference type="NCBI Taxonomy" id="1633631"/>
    <lineage>
        <taxon>Bacteria</taxon>
        <taxon>Pseudomonadati</taxon>
        <taxon>Candidatus Kryptoniota</taxon>
        <taxon>Candidatus Kryptonium</taxon>
    </lineage>
</organism>
<dbReference type="InterPro" id="IPR048300">
    <property type="entry name" value="TACO1_YebC-like_2nd/3rd_dom"/>
</dbReference>
<accession>A0A0N7MPG8</accession>
<accession>A0A0P1P6C8</accession>
<accession>A0A0S4MWH7</accession>
<accession>A0A0P1LNI0</accession>
<evidence type="ECO:0000256" key="4">
    <source>
        <dbReference type="ARBA" id="ARBA00023125"/>
    </source>
</evidence>
<dbReference type="HAMAP" id="MF_00693">
    <property type="entry name" value="Transcrip_reg_TACO1"/>
    <property type="match status" value="1"/>
</dbReference>
<dbReference type="EMBL" id="CZVI01000005">
    <property type="protein sequence ID" value="CUS82069.1"/>
    <property type="molecule type" value="Genomic_DNA"/>
</dbReference>
<dbReference type="Proteomes" id="UP000182200">
    <property type="component" value="Unassembled WGS sequence"/>
</dbReference>
<accession>A0A0P1LR24</accession>
<keyword evidence="3 6" id="KW-0805">Transcription regulation</keyword>
<dbReference type="InterPro" id="IPR017856">
    <property type="entry name" value="Integrase-like_N"/>
</dbReference>
<evidence type="ECO:0000256" key="2">
    <source>
        <dbReference type="ARBA" id="ARBA00022490"/>
    </source>
</evidence>
<proteinExistence type="inferred from homology"/>
<dbReference type="RefSeq" id="WP_047134740.1">
    <property type="nucleotide sequence ID" value="NZ_CZVI01000005.1"/>
</dbReference>
<accession>A0A0N7MYE9</accession>
<dbReference type="PANTHER" id="PTHR12532">
    <property type="entry name" value="TRANSLATIONAL ACTIVATOR OF CYTOCHROME C OXIDASE 1"/>
    <property type="match status" value="1"/>
</dbReference>
<gene>
    <name evidence="10" type="ORF">JGI4_00467</name>
    <name evidence="9" type="ORF">JGI8_00563</name>
</gene>
<dbReference type="GO" id="GO:0006355">
    <property type="term" value="P:regulation of DNA-templated transcription"/>
    <property type="evidence" value="ECO:0007669"/>
    <property type="project" value="UniProtKB-UniRule"/>
</dbReference>
<evidence type="ECO:0000256" key="3">
    <source>
        <dbReference type="ARBA" id="ARBA00023015"/>
    </source>
</evidence>
<dbReference type="SUPFAM" id="SSF75625">
    <property type="entry name" value="YebC-like"/>
    <property type="match status" value="1"/>
</dbReference>
<keyword evidence="2 6" id="KW-0963">Cytoplasm</keyword>
<accession>A0A0P1LKL0</accession>
<protein>
    <recommendedName>
        <fullName evidence="6">Probable transcriptional regulatory protein JGI4_00467</fullName>
    </recommendedName>
</protein>
<feature type="domain" description="TACO1/YebC-like second and third" evidence="7">
    <location>
        <begin position="82"/>
        <end position="236"/>
    </location>
</feature>
<keyword evidence="5 6" id="KW-0804">Transcription</keyword>
<dbReference type="Pfam" id="PF01709">
    <property type="entry name" value="Transcrip_reg"/>
    <property type="match status" value="1"/>
</dbReference>
<reference evidence="10" key="1">
    <citation type="submission" date="2015-11" db="EMBL/GenBank/DDBJ databases">
        <authorList>
            <person name="Zhang Y."/>
            <person name="Guo Z."/>
        </authorList>
    </citation>
    <scope>NUCLEOTIDE SEQUENCE [LARGE SCALE GENOMIC DNA]</scope>
    <source>
        <strain evidence="10">JGI-4</strain>
    </source>
</reference>
<keyword evidence="4 6" id="KW-0238">DNA-binding</keyword>
<dbReference type="EMBL" id="FAOP01000003">
    <property type="protein sequence ID" value="CUU02271.1"/>
    <property type="molecule type" value="Genomic_DNA"/>
</dbReference>
<dbReference type="NCBIfam" id="NF009044">
    <property type="entry name" value="PRK12378.1"/>
    <property type="match status" value="1"/>
</dbReference>
<keyword evidence="12" id="KW-1185">Reference proteome</keyword>
<dbReference type="FunFam" id="1.10.10.200:FF:000002">
    <property type="entry name" value="Probable transcriptional regulatory protein CLM62_37755"/>
    <property type="match status" value="1"/>
</dbReference>
<dbReference type="OrthoDB" id="9781053at2"/>
<dbReference type="InterPro" id="IPR049083">
    <property type="entry name" value="TACO1_YebC_N"/>
</dbReference>
<dbReference type="FunFam" id="3.30.70.980:FF:000002">
    <property type="entry name" value="Probable transcriptional regulatory protein YebC"/>
    <property type="match status" value="1"/>
</dbReference>
<sequence length="252" mass="28017">MSGHSKWHQIRHKKAVVDAKKGKLFTKLIKEITVAAKQGGGNPDTNPRLRIAIQNAKAANMPWENIERAIKRGTGELPGVTYEEVVYEGYGPGGVALYIESTTDNKNRTVAEIRNILSRHNGSLGEAGSVAWIFERKGVIQIPKEYDEDTILAIILEAGADDLKTYDTFFEVITAPENLEQVREALEKNNIKIDDAKVRMLPKTTVKVEGKDAQTLLKLLEALEDHDDVQNVYSNFEIDDAVLAEYSKQIGA</sequence>
<evidence type="ECO:0000259" key="8">
    <source>
        <dbReference type="Pfam" id="PF20772"/>
    </source>
</evidence>
<evidence type="ECO:0000313" key="10">
    <source>
        <dbReference type="EMBL" id="CUU02271.1"/>
    </source>
</evidence>
<dbReference type="PANTHER" id="PTHR12532:SF6">
    <property type="entry name" value="TRANSCRIPTIONAL REGULATORY PROTEIN YEBC-RELATED"/>
    <property type="match status" value="1"/>
</dbReference>
<dbReference type="InterPro" id="IPR029072">
    <property type="entry name" value="YebC-like"/>
</dbReference>
<dbReference type="NCBIfam" id="TIGR01033">
    <property type="entry name" value="YebC/PmpR family DNA-binding transcriptional regulator"/>
    <property type="match status" value="1"/>
</dbReference>
<feature type="domain" description="TACO1/YebC-like N-terminal" evidence="8">
    <location>
        <begin position="5"/>
        <end position="76"/>
    </location>
</feature>
<dbReference type="InterPro" id="IPR026564">
    <property type="entry name" value="Transcrip_reg_TACO1-like_dom3"/>
</dbReference>
<evidence type="ECO:0000256" key="6">
    <source>
        <dbReference type="HAMAP-Rule" id="MF_00693"/>
    </source>
</evidence>
<name>A0A0P1M9D1_9BACT</name>
<comment type="similarity">
    <text evidence="1 6">Belongs to the TACO1 family.</text>
</comment>
<dbReference type="Gene3D" id="3.30.70.980">
    <property type="match status" value="2"/>
</dbReference>
<evidence type="ECO:0000313" key="11">
    <source>
        <dbReference type="Proteomes" id="UP000182011"/>
    </source>
</evidence>
<comment type="subcellular location">
    <subcellularLocation>
        <location evidence="6">Cytoplasm</location>
    </subcellularLocation>
</comment>
<dbReference type="GO" id="GO:0005829">
    <property type="term" value="C:cytosol"/>
    <property type="evidence" value="ECO:0007669"/>
    <property type="project" value="TreeGrafter"/>
</dbReference>
<dbReference type="NCBIfam" id="NF001030">
    <property type="entry name" value="PRK00110.1"/>
    <property type="match status" value="1"/>
</dbReference>
<evidence type="ECO:0000313" key="12">
    <source>
        <dbReference type="Proteomes" id="UP000182200"/>
    </source>
</evidence>
<evidence type="ECO:0000259" key="7">
    <source>
        <dbReference type="Pfam" id="PF01709"/>
    </source>
</evidence>
<accession>A0A0P1LBJ4</accession>
<evidence type="ECO:0000313" key="9">
    <source>
        <dbReference type="EMBL" id="CUS82069.1"/>
    </source>
</evidence>
<evidence type="ECO:0000256" key="5">
    <source>
        <dbReference type="ARBA" id="ARBA00023163"/>
    </source>
</evidence>
<dbReference type="Gene3D" id="1.10.10.200">
    <property type="match status" value="1"/>
</dbReference>
<accession>A0A0P1M9D1</accession>
<dbReference type="STRING" id="1633631.GCA_001442925_00467"/>
<dbReference type="AlphaFoldDB" id="A0A0P1M9D1"/>
<dbReference type="Proteomes" id="UP000182011">
    <property type="component" value="Unassembled WGS sequence"/>
</dbReference>
<evidence type="ECO:0000256" key="1">
    <source>
        <dbReference type="ARBA" id="ARBA00008724"/>
    </source>
</evidence>
<dbReference type="GO" id="GO:0003677">
    <property type="term" value="F:DNA binding"/>
    <property type="evidence" value="ECO:0007669"/>
    <property type="project" value="UniProtKB-UniRule"/>
</dbReference>
<dbReference type="Pfam" id="PF20772">
    <property type="entry name" value="TACO1_YebC_N"/>
    <property type="match status" value="1"/>
</dbReference>